<dbReference type="GeneID" id="141447851"/>
<dbReference type="PANTHER" id="PTHR15114">
    <property type="entry name" value="REPLICATION PROTEIN A3"/>
    <property type="match status" value="1"/>
</dbReference>
<dbReference type="GO" id="GO:0003684">
    <property type="term" value="F:damaged DNA binding"/>
    <property type="evidence" value="ECO:0007669"/>
    <property type="project" value="TreeGrafter"/>
</dbReference>
<evidence type="ECO:0000256" key="3">
    <source>
        <dbReference type="ARBA" id="ARBA00023242"/>
    </source>
</evidence>
<dbReference type="RefSeq" id="XP_073971835.1">
    <property type="nucleotide sequence ID" value="XM_074115734.1"/>
</dbReference>
<proteinExistence type="evidence at transcript level"/>
<dbReference type="GO" id="GO:0006260">
    <property type="term" value="P:DNA replication"/>
    <property type="evidence" value="ECO:0007669"/>
    <property type="project" value="InterPro"/>
</dbReference>
<protein>
    <submittedName>
        <fullName evidence="4 5">Putative replication factor a protein 3</fullName>
    </submittedName>
</protein>
<dbReference type="GO" id="GO:0003697">
    <property type="term" value="F:single-stranded DNA binding"/>
    <property type="evidence" value="ECO:0007669"/>
    <property type="project" value="TreeGrafter"/>
</dbReference>
<reference evidence="4" key="1">
    <citation type="submission" date="2013-04" db="EMBL/GenBank/DDBJ databases">
        <title>An insight into the transcriptome of the digestive tract of the blood sucking bug, Rhodnius prolixus.</title>
        <authorList>
            <person name="Ribeiro J.M.C."/>
            <person name="Genta F.A."/>
            <person name="Sorgine M.H.F."/>
            <person name="Paiva-Silva G.O."/>
            <person name="Majerowicz D."/>
            <person name="Medeiros M."/>
            <person name="Koerich L."/>
            <person name="Terra W.R."/>
            <person name="Ferreira C."/>
            <person name="Pimentel A.C."/>
            <person name="Bisch P.M."/>
            <person name="Diniz M.M.P."/>
            <person name="Nascimento R."/>
            <person name="Salmon D."/>
            <person name="Silber A.M."/>
            <person name="Alves M."/>
            <person name="Oliveira M.F."/>
            <person name="Gondim K.C."/>
            <person name="Silva Neto M.A.C."/>
            <person name="Atella G.C."/>
            <person name="Araujo H."/>
            <person name="Dias F.S."/>
            <person name="Polycarpo C.R."/>
            <person name="Fampa P."/>
            <person name="Melo A.C."/>
            <person name="Tanaka A.S."/>
            <person name="Balczun C."/>
            <person name="Oliveira J.H.M."/>
            <person name="Goncalves R."/>
            <person name="Lazoski C."/>
            <person name="Pereira M.A."/>
            <person name="Rivera-Pomar R."/>
            <person name="Diambra L."/>
            <person name="Schaub G.A."/>
            <person name="Garcia E.S."/>
            <person name="Azambuja P."/>
            <person name="Braz G.R.C."/>
            <person name="Oliveira P.L."/>
        </authorList>
    </citation>
    <scope>NUCLEOTIDE SEQUENCE</scope>
</reference>
<dbReference type="Pfam" id="PF08661">
    <property type="entry name" value="Rep_fac-A_3"/>
    <property type="match status" value="1"/>
</dbReference>
<comment type="subcellular location">
    <subcellularLocation>
        <location evidence="1">Nucleus</location>
    </subcellularLocation>
</comment>
<dbReference type="Proteomes" id="UP000015103">
    <property type="component" value="Unassembled WGS sequence"/>
</dbReference>
<dbReference type="STRING" id="13249.R4G3F8"/>
<dbReference type="PANTHER" id="PTHR15114:SF1">
    <property type="entry name" value="REPLICATION PROTEIN A 14 KDA SUBUNIT"/>
    <property type="match status" value="1"/>
</dbReference>
<dbReference type="eggNOG" id="ENOG502SBIR">
    <property type="taxonomic scope" value="Eukaryota"/>
</dbReference>
<dbReference type="OMA" id="MRCAVGN"/>
<dbReference type="GO" id="GO:0006298">
    <property type="term" value="P:mismatch repair"/>
    <property type="evidence" value="ECO:0007669"/>
    <property type="project" value="TreeGrafter"/>
</dbReference>
<dbReference type="Gene3D" id="2.40.50.140">
    <property type="entry name" value="Nucleic acid-binding proteins"/>
    <property type="match status" value="1"/>
</dbReference>
<name>R4G3F8_RHOPR</name>
<dbReference type="EMBL" id="ACPB03014669">
    <property type="status" value="NOT_ANNOTATED_CDS"/>
    <property type="molecule type" value="Genomic_DNA"/>
</dbReference>
<comment type="similarity">
    <text evidence="2">Belongs to the replication factor A protein 3 family.</text>
</comment>
<dbReference type="GO" id="GO:0035861">
    <property type="term" value="C:site of double-strand break"/>
    <property type="evidence" value="ECO:0007669"/>
    <property type="project" value="TreeGrafter"/>
</dbReference>
<organism evidence="4">
    <name type="scientific">Rhodnius prolixus</name>
    <name type="common">Triatomid bug</name>
    <dbReference type="NCBI Taxonomy" id="13249"/>
    <lineage>
        <taxon>Eukaryota</taxon>
        <taxon>Metazoa</taxon>
        <taxon>Ecdysozoa</taxon>
        <taxon>Arthropoda</taxon>
        <taxon>Hexapoda</taxon>
        <taxon>Insecta</taxon>
        <taxon>Pterygota</taxon>
        <taxon>Neoptera</taxon>
        <taxon>Paraneoptera</taxon>
        <taxon>Hemiptera</taxon>
        <taxon>Heteroptera</taxon>
        <taxon>Panheteroptera</taxon>
        <taxon>Cimicomorpha</taxon>
        <taxon>Reduviidae</taxon>
        <taxon>Triatominae</taxon>
        <taxon>Rhodnius</taxon>
    </lineage>
</organism>
<dbReference type="EMBL" id="ACPB03023539">
    <property type="status" value="NOT_ANNOTATED_CDS"/>
    <property type="molecule type" value="Genomic_DNA"/>
</dbReference>
<reference evidence="5" key="3">
    <citation type="submission" date="2015-05" db="UniProtKB">
        <authorList>
            <consortium name="EnsemblMetazoa"/>
        </authorList>
    </citation>
    <scope>IDENTIFICATION</scope>
</reference>
<sequence length="116" mass="12874">MEQSAFRILVNGALLPQFQGKTVTIYGEVKSTNPKGDSFEIKSTDNQVITISMRSPLTVPVAGLVEVHGIVKDRSTLICDYYMEFPKEIAETYEADLTNEVVKVIHSVPNVWANSL</sequence>
<evidence type="ECO:0000313" key="6">
    <source>
        <dbReference type="Proteomes" id="UP000015103"/>
    </source>
</evidence>
<dbReference type="VEuPathDB" id="VectorBase:RPRC002227"/>
<evidence type="ECO:0000313" key="5">
    <source>
        <dbReference type="EnsemblMetazoa" id="RPRC002227-PA"/>
    </source>
</evidence>
<evidence type="ECO:0000313" key="4">
    <source>
        <dbReference type="EMBL" id="JAA75270.1"/>
    </source>
</evidence>
<evidence type="ECO:0000256" key="2">
    <source>
        <dbReference type="ARBA" id="ARBA00009761"/>
    </source>
</evidence>
<dbReference type="HOGENOM" id="CLU_141922_0_0_1"/>
<dbReference type="GO" id="GO:0005662">
    <property type="term" value="C:DNA replication factor A complex"/>
    <property type="evidence" value="ECO:0007669"/>
    <property type="project" value="TreeGrafter"/>
</dbReference>
<keyword evidence="3" id="KW-0539">Nucleus</keyword>
<dbReference type="EnsemblMetazoa" id="RPRC002227-RA">
    <property type="protein sequence ID" value="RPRC002227-PA"/>
    <property type="gene ID" value="RPRC002227"/>
</dbReference>
<dbReference type="GO" id="GO:0000724">
    <property type="term" value="P:double-strand break repair via homologous recombination"/>
    <property type="evidence" value="ECO:0007669"/>
    <property type="project" value="TreeGrafter"/>
</dbReference>
<dbReference type="FunCoup" id="R4G3F8">
    <property type="interactions" value="95"/>
</dbReference>
<dbReference type="SUPFAM" id="SSF50249">
    <property type="entry name" value="Nucleic acid-binding proteins"/>
    <property type="match status" value="1"/>
</dbReference>
<dbReference type="GO" id="GO:0006284">
    <property type="term" value="P:base-excision repair"/>
    <property type="evidence" value="ECO:0007669"/>
    <property type="project" value="TreeGrafter"/>
</dbReference>
<keyword evidence="6" id="KW-1185">Reference proteome</keyword>
<dbReference type="InterPro" id="IPR013970">
    <property type="entry name" value="Rfa2"/>
</dbReference>
<dbReference type="AlphaFoldDB" id="R4G3F8"/>
<dbReference type="InterPro" id="IPR012340">
    <property type="entry name" value="NA-bd_OB-fold"/>
</dbReference>
<reference evidence="6" key="2">
    <citation type="submission" date="2015-04" db="EMBL/GenBank/DDBJ databases">
        <authorList>
            <person name="Wilson R.K."/>
            <person name="Warren W."/>
            <person name="Dotson E."/>
            <person name="Oliveira P.L."/>
        </authorList>
    </citation>
    <scope>NUCLEOTIDE SEQUENCE</scope>
</reference>
<accession>R4G3F8</accession>
<dbReference type="InParanoid" id="R4G3F8"/>
<dbReference type="VEuPathDB" id="VectorBase:RPRC004474"/>
<dbReference type="EnsemblMetazoa" id="RPRC004474-RA">
    <property type="protein sequence ID" value="RPRC004474-PA"/>
    <property type="gene ID" value="RPRC004474"/>
</dbReference>
<dbReference type="GO" id="GO:0006289">
    <property type="term" value="P:nucleotide-excision repair"/>
    <property type="evidence" value="ECO:0007669"/>
    <property type="project" value="TreeGrafter"/>
</dbReference>
<dbReference type="EMBL" id="GAHY01002240">
    <property type="protein sequence ID" value="JAA75270.1"/>
    <property type="molecule type" value="mRNA"/>
</dbReference>
<evidence type="ECO:0000256" key="1">
    <source>
        <dbReference type="ARBA" id="ARBA00004123"/>
    </source>
</evidence>